<keyword evidence="7" id="KW-1005">Bacterial flagellum biogenesis</keyword>
<dbReference type="Gene3D" id="3.40.50.12790">
    <property type="entry name" value="FHIPEP family, domain 4"/>
    <property type="match status" value="1"/>
</dbReference>
<dbReference type="GO" id="GO:0009306">
    <property type="term" value="P:protein secretion"/>
    <property type="evidence" value="ECO:0007669"/>
    <property type="project" value="InterPro"/>
</dbReference>
<comment type="function">
    <text evidence="7">Required for formation of the rod structure of the flagellar apparatus. Together with FliI and FliH, may constitute the export apparatus of flagellin.</text>
</comment>
<dbReference type="GO" id="GO:0044780">
    <property type="term" value="P:bacterial-type flagellum assembly"/>
    <property type="evidence" value="ECO:0007669"/>
    <property type="project" value="InterPro"/>
</dbReference>
<dbReference type="GO" id="GO:0005886">
    <property type="term" value="C:plasma membrane"/>
    <property type="evidence" value="ECO:0007669"/>
    <property type="project" value="UniProtKB-SubCell"/>
</dbReference>
<evidence type="ECO:0000256" key="5">
    <source>
        <dbReference type="ARBA" id="ARBA00022989"/>
    </source>
</evidence>
<keyword evidence="6 7" id="KW-0472">Membrane</keyword>
<keyword evidence="8" id="KW-0966">Cell projection</keyword>
<comment type="similarity">
    <text evidence="2 7">Belongs to the FHIPEP (flagella/HR/invasion proteins export pore) family.</text>
</comment>
<keyword evidence="8" id="KW-0282">Flagellum</keyword>
<dbReference type="PROSITE" id="PS00994">
    <property type="entry name" value="FHIPEP"/>
    <property type="match status" value="1"/>
</dbReference>
<evidence type="ECO:0000256" key="2">
    <source>
        <dbReference type="ARBA" id="ARBA00008835"/>
    </source>
</evidence>
<dbReference type="NCBIfam" id="TIGR01398">
    <property type="entry name" value="FlhA"/>
    <property type="match status" value="1"/>
</dbReference>
<keyword evidence="7" id="KW-0653">Protein transport</keyword>
<sequence length="695" mass="74297">MANAGVVLQDLFVRFGQRQLAGPVLILLILAMMVLPLPPLALDLFFTFNIAISVIVMLVAMSVMKPLDFSVFPTVLLVTTLLRLSLNVASTRVVLLEGHTGPGAAGQVIEAFGHFLVGGNYAVGLVVFTILVIINFVVITKGAGRVAEVAARFTLDAMPGKQMAIDADLNAGLIGEDEARQRRATIAQEADFFGSMDGASKFVRGDAVAGILIMLINVIGGLFVGVLQHNLEIGAAARTYTLLTIGDGLVAQIPALIISIAAGMVVTRVGDDEDVSQQFISQLFNNPKLLYLTAAIIGLLGLIPGMPNFVFLLLASGLAAIAWQMDKRQRTATRPVAVTVAPAATREAQEATWADVTPLDVLGLEVGYRLIPLVDKSQDGELLRRIRGIRKKFAQEVGFLVSPVHIRDNLELKPNAYKILLKGVDIGEGEVFPGSLLAINPGRVAGQVAGTATKDPAFGLPAVWIDAALREQAQAYGYTVVDASTVAATHLNHLILAHAAELLGRQETQALLDHLAKDMPKLVEDLVPKALSLGVVQKVLRNLLEEGVHLRDMRTVMETLTDGAPRSQDPEVLTAQVRMALGRSILQDLYPGGAEMQVMSLDPQLERLLLQAVAGGGDGMGIEPGLADTLVREAVAAAQRQEEIGLPTVLLVPGNLRTLLSRFLRRSISQLKVLAHAEVPENRVIKVTSIIGQRA</sequence>
<dbReference type="InterPro" id="IPR001712">
    <property type="entry name" value="T3SS_FHIPEP"/>
</dbReference>
<dbReference type="PANTHER" id="PTHR30161">
    <property type="entry name" value="FLAGELLAR EXPORT PROTEIN, MEMBRANE FLHA SUBUNIT-RELATED"/>
    <property type="match status" value="1"/>
</dbReference>
<dbReference type="PRINTS" id="PR00949">
    <property type="entry name" value="TYPE3IMAPROT"/>
</dbReference>
<feature type="transmembrane region" description="Helical" evidence="7">
    <location>
        <begin position="115"/>
        <end position="138"/>
    </location>
</feature>
<keyword evidence="7" id="KW-0813">Transport</keyword>
<evidence type="ECO:0000256" key="7">
    <source>
        <dbReference type="RuleBase" id="RU364093"/>
    </source>
</evidence>
<protein>
    <recommendedName>
        <fullName evidence="7">Flagellar biosynthesis protein FlhA</fullName>
    </recommendedName>
</protein>
<reference evidence="8 9" key="1">
    <citation type="submission" date="2020-10" db="EMBL/GenBank/DDBJ databases">
        <title>Connecting structure to function with the recovery of over 1000 high-quality activated sludge metagenome-assembled genomes encoding full-length rRNA genes using long-read sequencing.</title>
        <authorList>
            <person name="Singleton C.M."/>
            <person name="Petriglieri F."/>
            <person name="Kristensen J.M."/>
            <person name="Kirkegaard R.H."/>
            <person name="Michaelsen T.Y."/>
            <person name="Andersen M.H."/>
            <person name="Karst S.M."/>
            <person name="Dueholm M.S."/>
            <person name="Nielsen P.H."/>
            <person name="Albertsen M."/>
        </authorList>
    </citation>
    <scope>NUCLEOTIDE SEQUENCE [LARGE SCALE GENOMIC DNA]</scope>
    <source>
        <strain evidence="8">EsbW_18-Q3-R4-48_BATAC.285</strain>
    </source>
</reference>
<keyword evidence="4 7" id="KW-0812">Transmembrane</keyword>
<dbReference type="Gene3D" id="3.40.30.60">
    <property type="entry name" value="FHIPEP family, domain 1"/>
    <property type="match status" value="1"/>
</dbReference>
<evidence type="ECO:0000256" key="6">
    <source>
        <dbReference type="ARBA" id="ARBA00023136"/>
    </source>
</evidence>
<feature type="transmembrane region" description="Helical" evidence="7">
    <location>
        <begin position="75"/>
        <end position="95"/>
    </location>
</feature>
<comment type="subcellular location">
    <subcellularLocation>
        <location evidence="1 7">Cell membrane</location>
        <topology evidence="1 7">Multi-pass membrane protein</topology>
    </subcellularLocation>
</comment>
<dbReference type="Gene3D" id="1.10.8.540">
    <property type="entry name" value="FHIPEP family, domain 3"/>
    <property type="match status" value="1"/>
</dbReference>
<dbReference type="InterPro" id="IPR025505">
    <property type="entry name" value="FHIPEP_CS"/>
</dbReference>
<proteinExistence type="inferred from homology"/>
<evidence type="ECO:0000256" key="3">
    <source>
        <dbReference type="ARBA" id="ARBA00022475"/>
    </source>
</evidence>
<keyword evidence="5 7" id="KW-1133">Transmembrane helix</keyword>
<evidence type="ECO:0000313" key="9">
    <source>
        <dbReference type="Proteomes" id="UP000697998"/>
    </source>
</evidence>
<feature type="transmembrane region" description="Helical" evidence="7">
    <location>
        <begin position="44"/>
        <end position="63"/>
    </location>
</feature>
<feature type="transmembrane region" description="Helical" evidence="7">
    <location>
        <begin position="207"/>
        <end position="229"/>
    </location>
</feature>
<feature type="transmembrane region" description="Helical" evidence="7">
    <location>
        <begin position="249"/>
        <end position="269"/>
    </location>
</feature>
<gene>
    <name evidence="7 8" type="primary">flhA</name>
    <name evidence="8" type="ORF">IPJ27_03700</name>
</gene>
<evidence type="ECO:0000313" key="8">
    <source>
        <dbReference type="EMBL" id="MBK7673928.1"/>
    </source>
</evidence>
<dbReference type="AlphaFoldDB" id="A0A935UG02"/>
<feature type="transmembrane region" description="Helical" evidence="7">
    <location>
        <begin position="20"/>
        <end position="38"/>
    </location>
</feature>
<keyword evidence="8" id="KW-0969">Cilium</keyword>
<evidence type="ECO:0000256" key="4">
    <source>
        <dbReference type="ARBA" id="ARBA00022692"/>
    </source>
</evidence>
<dbReference type="InterPro" id="IPR042196">
    <property type="entry name" value="FHIPEP_4"/>
</dbReference>
<dbReference type="Pfam" id="PF00771">
    <property type="entry name" value="FHIPEP"/>
    <property type="match status" value="1"/>
</dbReference>
<comment type="caution">
    <text evidence="8">The sequence shown here is derived from an EMBL/GenBank/DDBJ whole genome shotgun (WGS) entry which is preliminary data.</text>
</comment>
<organism evidence="8 9">
    <name type="scientific">Candidatus Accumulibacter proximus</name>
    <dbReference type="NCBI Taxonomy" id="2954385"/>
    <lineage>
        <taxon>Bacteria</taxon>
        <taxon>Pseudomonadati</taxon>
        <taxon>Pseudomonadota</taxon>
        <taxon>Betaproteobacteria</taxon>
        <taxon>Candidatus Accumulibacter</taxon>
    </lineage>
</organism>
<dbReference type="PANTHER" id="PTHR30161:SF1">
    <property type="entry name" value="FLAGELLAR BIOSYNTHESIS PROTEIN FLHA-RELATED"/>
    <property type="match status" value="1"/>
</dbReference>
<keyword evidence="3 7" id="KW-1003">Cell membrane</keyword>
<dbReference type="PIRSF" id="PIRSF005419">
    <property type="entry name" value="FlhA"/>
    <property type="match status" value="1"/>
</dbReference>
<dbReference type="InterPro" id="IPR042194">
    <property type="entry name" value="FHIPEP_1"/>
</dbReference>
<dbReference type="InterPro" id="IPR006301">
    <property type="entry name" value="FlhA"/>
</dbReference>
<feature type="transmembrane region" description="Helical" evidence="7">
    <location>
        <begin position="290"/>
        <end position="323"/>
    </location>
</feature>
<keyword evidence="7" id="KW-1006">Bacterial flagellum protein export</keyword>
<dbReference type="Proteomes" id="UP000697998">
    <property type="component" value="Unassembled WGS sequence"/>
</dbReference>
<dbReference type="InterPro" id="IPR042193">
    <property type="entry name" value="FHIPEP_3"/>
</dbReference>
<name>A0A935UG02_9PROT</name>
<evidence type="ECO:0000256" key="1">
    <source>
        <dbReference type="ARBA" id="ARBA00004651"/>
    </source>
</evidence>
<accession>A0A935UG02</accession>
<dbReference type="EMBL" id="JADJMH010000001">
    <property type="protein sequence ID" value="MBK7673928.1"/>
    <property type="molecule type" value="Genomic_DNA"/>
</dbReference>